<dbReference type="Proteomes" id="UP001066276">
    <property type="component" value="Chromosome 7"/>
</dbReference>
<keyword evidence="6" id="KW-0805">Transcription regulation</keyword>
<organism evidence="19 20">
    <name type="scientific">Pleurodeles waltl</name>
    <name type="common">Iberian ribbed newt</name>
    <dbReference type="NCBI Taxonomy" id="8319"/>
    <lineage>
        <taxon>Eukaryota</taxon>
        <taxon>Metazoa</taxon>
        <taxon>Chordata</taxon>
        <taxon>Craniata</taxon>
        <taxon>Vertebrata</taxon>
        <taxon>Euteleostomi</taxon>
        <taxon>Amphibia</taxon>
        <taxon>Batrachia</taxon>
        <taxon>Caudata</taxon>
        <taxon>Salamandroidea</taxon>
        <taxon>Salamandridae</taxon>
        <taxon>Pleurodelinae</taxon>
        <taxon>Pleurodeles</taxon>
    </lineage>
</organism>
<dbReference type="GO" id="GO:1990904">
    <property type="term" value="C:ribonucleoprotein complex"/>
    <property type="evidence" value="ECO:0007669"/>
    <property type="project" value="UniProtKB-KW"/>
</dbReference>
<dbReference type="AlphaFoldDB" id="A0AAV7PR62"/>
<comment type="similarity">
    <text evidence="13">Belongs to the SRA1 family.</text>
</comment>
<evidence type="ECO:0000256" key="10">
    <source>
        <dbReference type="ARBA" id="ARBA00023242"/>
    </source>
</evidence>
<evidence type="ECO:0000256" key="16">
    <source>
        <dbReference type="ARBA" id="ARBA00081120"/>
    </source>
</evidence>
<evidence type="ECO:0000256" key="6">
    <source>
        <dbReference type="ARBA" id="ARBA00023015"/>
    </source>
</evidence>
<sequence>MAELYVKPGNQEKGWNDPPQFSYGLQSQGSGNKRAPLTKRVPAPLEGSPQVQPPQSFVSPTPPKMPPASSTAPLGPPPAGQTHSRTEALKQSPIVADGECNISLQDVLVPLNQLLDGCREVVRKQVCDDISRRLTVLEQMWNSGRLSPSVRRRMNILVREIQAHNWDAADEVHRSLMVDHVNEVSQWMVGIKRLIAEAKSLPSGTSSLLNEKGTDVGRNPGDTQ</sequence>
<dbReference type="Gene3D" id="1.20.940.10">
    <property type="entry name" value="Functional domain of the splicing factor Prp18"/>
    <property type="match status" value="1"/>
</dbReference>
<dbReference type="GO" id="GO:0005634">
    <property type="term" value="C:nucleus"/>
    <property type="evidence" value="ECO:0007669"/>
    <property type="project" value="UniProtKB-SubCell"/>
</dbReference>
<feature type="domain" description="SRA1/Sec31" evidence="18">
    <location>
        <begin position="65"/>
        <end position="205"/>
    </location>
</feature>
<evidence type="ECO:0000256" key="12">
    <source>
        <dbReference type="ARBA" id="ARBA00059202"/>
    </source>
</evidence>
<comment type="caution">
    <text evidence="19">The sequence shown here is derived from an EMBL/GenBank/DDBJ whole genome shotgun (WGS) entry which is preliminary data.</text>
</comment>
<dbReference type="PANTHER" id="PTHR18834">
    <property type="entry name" value="STEROID RECEPTOR RNA ACTIVATOR 1"/>
    <property type="match status" value="1"/>
</dbReference>
<dbReference type="Pfam" id="PF07304">
    <property type="entry name" value="SRA1"/>
    <property type="match status" value="1"/>
</dbReference>
<keyword evidence="5" id="KW-0053">Apoptosis</keyword>
<evidence type="ECO:0000256" key="11">
    <source>
        <dbReference type="ARBA" id="ARBA00023274"/>
    </source>
</evidence>
<evidence type="ECO:0000256" key="8">
    <source>
        <dbReference type="ARBA" id="ARBA00023163"/>
    </source>
</evidence>
<keyword evidence="8" id="KW-0804">Transcription</keyword>
<proteinExistence type="inferred from homology"/>
<dbReference type="GO" id="GO:0003713">
    <property type="term" value="F:transcription coactivator activity"/>
    <property type="evidence" value="ECO:0007669"/>
    <property type="project" value="InterPro"/>
</dbReference>
<keyword evidence="7" id="KW-0010">Activator</keyword>
<dbReference type="EMBL" id="JANPWB010000011">
    <property type="protein sequence ID" value="KAJ1127985.1"/>
    <property type="molecule type" value="Genomic_DNA"/>
</dbReference>
<evidence type="ECO:0000256" key="9">
    <source>
        <dbReference type="ARBA" id="ARBA00023170"/>
    </source>
</evidence>
<dbReference type="GO" id="GO:0006915">
    <property type="term" value="P:apoptotic process"/>
    <property type="evidence" value="ECO:0007669"/>
    <property type="project" value="UniProtKB-KW"/>
</dbReference>
<evidence type="ECO:0000256" key="15">
    <source>
        <dbReference type="ARBA" id="ARBA00073527"/>
    </source>
</evidence>
<keyword evidence="20" id="KW-1185">Reference proteome</keyword>
<accession>A0AAV7PR62</accession>
<feature type="region of interest" description="Disordered" evidence="17">
    <location>
        <begin position="1"/>
        <end position="86"/>
    </location>
</feature>
<dbReference type="PANTHER" id="PTHR18834:SF2">
    <property type="entry name" value="STEROID RECEPTOR RNA ACTIVATOR 1"/>
    <property type="match status" value="1"/>
</dbReference>
<keyword evidence="10" id="KW-0539">Nucleus</keyword>
<dbReference type="FunFam" id="1.20.940.10:FF:000006">
    <property type="entry name" value="steroid receptor RNA activator 1"/>
    <property type="match status" value="1"/>
</dbReference>
<evidence type="ECO:0000256" key="1">
    <source>
        <dbReference type="ARBA" id="ARBA00004123"/>
    </source>
</evidence>
<gene>
    <name evidence="19" type="ORF">NDU88_006378</name>
</gene>
<keyword evidence="9" id="KW-0675">Receptor</keyword>
<keyword evidence="4" id="KW-0597">Phosphoprotein</keyword>
<evidence type="ECO:0000256" key="13">
    <source>
        <dbReference type="ARBA" id="ARBA00061450"/>
    </source>
</evidence>
<evidence type="ECO:0000259" key="18">
    <source>
        <dbReference type="Pfam" id="PF07304"/>
    </source>
</evidence>
<comment type="subunit">
    <text evidence="14">SRA1 RNA exists in a ribonucleoprotein complex containing NCOA1. The RNA also forms a complex with PUS1 and RARG in the nucleus. Interacts with AR.</text>
</comment>
<evidence type="ECO:0000256" key="5">
    <source>
        <dbReference type="ARBA" id="ARBA00022703"/>
    </source>
</evidence>
<evidence type="ECO:0000313" key="19">
    <source>
        <dbReference type="EMBL" id="KAJ1127985.1"/>
    </source>
</evidence>
<dbReference type="GO" id="GO:0005737">
    <property type="term" value="C:cytoplasm"/>
    <property type="evidence" value="ECO:0007669"/>
    <property type="project" value="UniProtKB-SubCell"/>
</dbReference>
<protein>
    <recommendedName>
        <fullName evidence="15">Steroid receptor RNA activator 1</fullName>
    </recommendedName>
    <alternativeName>
        <fullName evidence="16">Steroid receptor RNA activator protein</fullName>
    </alternativeName>
</protein>
<keyword evidence="3" id="KW-0963">Cytoplasm</keyword>
<feature type="compositionally biased region" description="Low complexity" evidence="17">
    <location>
        <begin position="48"/>
        <end position="59"/>
    </location>
</feature>
<evidence type="ECO:0000313" key="20">
    <source>
        <dbReference type="Proteomes" id="UP001066276"/>
    </source>
</evidence>
<comment type="function">
    <text evidence="12">Functional RNA which acts as a transcriptional coactivator that selectively enhances steroid receptor-mediated transactivation ligand-independently through a mechanism involving the modulating N-terminal domain (AF-1) of steroid receptors. Also mediates transcriptional coactivation of steroid receptors ligand-dependently through the steroid-binding domain (AF-2). Enhances cellular proliferation and differentiation and promotes apoptosis in vivo. May play a role in tumorigenesis.</text>
</comment>
<keyword evidence="11" id="KW-0687">Ribonucleoprotein</keyword>
<reference evidence="19" key="1">
    <citation type="journal article" date="2022" name="bioRxiv">
        <title>Sequencing and chromosome-scale assembly of the giantPleurodeles waltlgenome.</title>
        <authorList>
            <person name="Brown T."/>
            <person name="Elewa A."/>
            <person name="Iarovenko S."/>
            <person name="Subramanian E."/>
            <person name="Araus A.J."/>
            <person name="Petzold A."/>
            <person name="Susuki M."/>
            <person name="Suzuki K.-i.T."/>
            <person name="Hayashi T."/>
            <person name="Toyoda A."/>
            <person name="Oliveira C."/>
            <person name="Osipova E."/>
            <person name="Leigh N.D."/>
            <person name="Simon A."/>
            <person name="Yun M.H."/>
        </authorList>
    </citation>
    <scope>NUCLEOTIDE SEQUENCE</scope>
    <source>
        <strain evidence="19">20211129_DDA</strain>
        <tissue evidence="19">Liver</tissue>
    </source>
</reference>
<evidence type="ECO:0000256" key="4">
    <source>
        <dbReference type="ARBA" id="ARBA00022553"/>
    </source>
</evidence>
<evidence type="ECO:0000256" key="2">
    <source>
        <dbReference type="ARBA" id="ARBA00004496"/>
    </source>
</evidence>
<evidence type="ECO:0000256" key="3">
    <source>
        <dbReference type="ARBA" id="ARBA00022490"/>
    </source>
</evidence>
<dbReference type="InterPro" id="IPR040243">
    <property type="entry name" value="Steroid_recept_RNA_1"/>
</dbReference>
<evidence type="ECO:0000256" key="7">
    <source>
        <dbReference type="ARBA" id="ARBA00023159"/>
    </source>
</evidence>
<comment type="subcellular location">
    <subcellularLocation>
        <location evidence="2">Cytoplasm</location>
    </subcellularLocation>
    <subcellularLocation>
        <location evidence="1">Nucleus</location>
    </subcellularLocation>
</comment>
<name>A0AAV7PR62_PLEWA</name>
<dbReference type="InterPro" id="IPR009917">
    <property type="entry name" value="SRA1/Sec31"/>
</dbReference>
<evidence type="ECO:0000256" key="14">
    <source>
        <dbReference type="ARBA" id="ARBA00063541"/>
    </source>
</evidence>
<evidence type="ECO:0000256" key="17">
    <source>
        <dbReference type="SAM" id="MobiDB-lite"/>
    </source>
</evidence>
<dbReference type="GO" id="GO:0006357">
    <property type="term" value="P:regulation of transcription by RNA polymerase II"/>
    <property type="evidence" value="ECO:0007669"/>
    <property type="project" value="InterPro"/>
</dbReference>